<evidence type="ECO:0000256" key="4">
    <source>
        <dbReference type="SAM" id="Phobius"/>
    </source>
</evidence>
<dbReference type="GO" id="GO:0016020">
    <property type="term" value="C:membrane"/>
    <property type="evidence" value="ECO:0007669"/>
    <property type="project" value="TreeGrafter"/>
</dbReference>
<evidence type="ECO:0000313" key="6">
    <source>
        <dbReference type="EMBL" id="EEK16105.1"/>
    </source>
</evidence>
<dbReference type="STRING" id="596327.PORUE0001_1354"/>
<accession>C2MDS3</accession>
<comment type="catalytic activity">
    <reaction evidence="3">
        <text>a long-chain fatty acid + ATP + CoA = a long-chain fatty acyl-CoA + AMP + diphosphate</text>
        <dbReference type="Rhea" id="RHEA:15421"/>
        <dbReference type="ChEBI" id="CHEBI:30616"/>
        <dbReference type="ChEBI" id="CHEBI:33019"/>
        <dbReference type="ChEBI" id="CHEBI:57287"/>
        <dbReference type="ChEBI" id="CHEBI:57560"/>
        <dbReference type="ChEBI" id="CHEBI:83139"/>
        <dbReference type="ChEBI" id="CHEBI:456215"/>
        <dbReference type="EC" id="6.2.1.3"/>
    </reaction>
    <physiologicalReaction direction="left-to-right" evidence="3">
        <dbReference type="Rhea" id="RHEA:15422"/>
    </physiologicalReaction>
</comment>
<dbReference type="Pfam" id="PF00501">
    <property type="entry name" value="AMP-binding"/>
    <property type="match status" value="1"/>
</dbReference>
<dbReference type="PANTHER" id="PTHR43272">
    <property type="entry name" value="LONG-CHAIN-FATTY-ACID--COA LIGASE"/>
    <property type="match status" value="1"/>
</dbReference>
<keyword evidence="4" id="KW-0812">Transmembrane</keyword>
<dbReference type="eggNOG" id="COG1022">
    <property type="taxonomic scope" value="Bacteria"/>
</dbReference>
<evidence type="ECO:0000256" key="1">
    <source>
        <dbReference type="ARBA" id="ARBA00022741"/>
    </source>
</evidence>
<dbReference type="InterPro" id="IPR020845">
    <property type="entry name" value="AMP-binding_CS"/>
</dbReference>
<dbReference type="GO" id="GO:0004467">
    <property type="term" value="F:long-chain fatty acid-CoA ligase activity"/>
    <property type="evidence" value="ECO:0007669"/>
    <property type="project" value="UniProtKB-EC"/>
</dbReference>
<dbReference type="PROSITE" id="PS00455">
    <property type="entry name" value="AMP_BINDING"/>
    <property type="match status" value="1"/>
</dbReference>
<dbReference type="OrthoDB" id="9778383at2"/>
<dbReference type="Proteomes" id="UP000003303">
    <property type="component" value="Unassembled WGS sequence"/>
</dbReference>
<name>C2MDS3_9PORP</name>
<evidence type="ECO:0000256" key="3">
    <source>
        <dbReference type="ARBA" id="ARBA00024484"/>
    </source>
</evidence>
<dbReference type="PANTHER" id="PTHR43272:SF33">
    <property type="entry name" value="AMP-BINDING DOMAIN-CONTAINING PROTEIN-RELATED"/>
    <property type="match status" value="1"/>
</dbReference>
<organism evidence="6 7">
    <name type="scientific">Porphyromonas uenonis 60-3</name>
    <dbReference type="NCBI Taxonomy" id="596327"/>
    <lineage>
        <taxon>Bacteria</taxon>
        <taxon>Pseudomonadati</taxon>
        <taxon>Bacteroidota</taxon>
        <taxon>Bacteroidia</taxon>
        <taxon>Bacteroidales</taxon>
        <taxon>Porphyromonadaceae</taxon>
        <taxon>Porphyromonas</taxon>
    </lineage>
</organism>
<sequence length="568" mass="64012">MYPDNLIKAYEASFREHFRQPALSDYATGYTISYRDLALQIAHLHYVYKETGLQRGDRVALMGADSVHWCVIFMATITYGAVIVPILQDFNVEDAKTIINHSEAKLLFIDDLILSKLNPEEDLPMVQTIFDLKKITWRYARSGMPYDYKQLLPFAPFVARFYPKGFRRTDIVYPEVGNDELVVINYTSGTTGFSKGVLITAGNLAGNAIYADSLDLMFSGEQIICFLPLAHTYSCAFNMLAALYIGVHTYILGKVPSPKILMQAFAEIRPVLIISVPLILEKIYKQSIVPVIERPAIKALLRIPLLRKLVYRVIRKKLTEGLGGNFREVIVGGAPLSKEVGLFLHRIGFPLTVGYGMTECAPLISYSNHRHWVPLSAGRSLPHMDIRVEVPEDFDQPLAPGVGEIQVRGDNVCLGYNKLPEINKHLFTSDGWMRTGDLGRLDKRGNLFILGRSKTMILGANGQNIYPEEIEAKLNNLHFVAESLVYQKNGRLEALVYPDELAAKQAGLTMEEAWEQIKAQRNHLNAKLGSYEMVTKFVLQRTPFIKSPKRSIKRHLYKDGIEVTQTNG</sequence>
<keyword evidence="1" id="KW-0547">Nucleotide-binding</keyword>
<feature type="transmembrane region" description="Helical" evidence="4">
    <location>
        <begin position="66"/>
        <end position="87"/>
    </location>
</feature>
<dbReference type="RefSeq" id="WP_007366023.1">
    <property type="nucleotide sequence ID" value="NZ_ACLR01000214.1"/>
</dbReference>
<dbReference type="SUPFAM" id="SSF56801">
    <property type="entry name" value="Acetyl-CoA synthetase-like"/>
    <property type="match status" value="1"/>
</dbReference>
<dbReference type="Gene3D" id="3.30.300.30">
    <property type="match status" value="1"/>
</dbReference>
<dbReference type="AlphaFoldDB" id="C2MDS3"/>
<evidence type="ECO:0000313" key="7">
    <source>
        <dbReference type="Proteomes" id="UP000003303"/>
    </source>
</evidence>
<proteinExistence type="predicted"/>
<evidence type="ECO:0000256" key="2">
    <source>
        <dbReference type="ARBA" id="ARBA00022840"/>
    </source>
</evidence>
<dbReference type="EMBL" id="ACLR01000214">
    <property type="protein sequence ID" value="EEK16105.1"/>
    <property type="molecule type" value="Genomic_DNA"/>
</dbReference>
<dbReference type="GO" id="GO:0005524">
    <property type="term" value="F:ATP binding"/>
    <property type="evidence" value="ECO:0007669"/>
    <property type="project" value="UniProtKB-KW"/>
</dbReference>
<reference evidence="6 7" key="1">
    <citation type="submission" date="2009-04" db="EMBL/GenBank/DDBJ databases">
        <authorList>
            <person name="Sebastian Y."/>
            <person name="Madupu R."/>
            <person name="Durkin A.S."/>
            <person name="Torralba M."/>
            <person name="Methe B."/>
            <person name="Sutton G.G."/>
            <person name="Strausberg R.L."/>
            <person name="Nelson K.E."/>
        </authorList>
    </citation>
    <scope>NUCLEOTIDE SEQUENCE [LARGE SCALE GENOMIC DNA]</scope>
    <source>
        <strain evidence="6 7">60-3</strain>
    </source>
</reference>
<keyword evidence="4" id="KW-0472">Membrane</keyword>
<dbReference type="Gene3D" id="3.40.50.12780">
    <property type="entry name" value="N-terminal domain of ligase-like"/>
    <property type="match status" value="1"/>
</dbReference>
<dbReference type="InterPro" id="IPR042099">
    <property type="entry name" value="ANL_N_sf"/>
</dbReference>
<dbReference type="InterPro" id="IPR000873">
    <property type="entry name" value="AMP-dep_synth/lig_dom"/>
</dbReference>
<comment type="caution">
    <text evidence="6">The sequence shown here is derived from an EMBL/GenBank/DDBJ whole genome shotgun (WGS) entry which is preliminary data.</text>
</comment>
<gene>
    <name evidence="6" type="ORF">PORUE0001_1354</name>
</gene>
<protein>
    <submittedName>
        <fullName evidence="6">AMP-binding enzyme</fullName>
    </submittedName>
</protein>
<keyword evidence="7" id="KW-1185">Reference proteome</keyword>
<evidence type="ECO:0000259" key="5">
    <source>
        <dbReference type="Pfam" id="PF00501"/>
    </source>
</evidence>
<keyword evidence="4" id="KW-1133">Transmembrane helix</keyword>
<dbReference type="InterPro" id="IPR045851">
    <property type="entry name" value="AMP-bd_C_sf"/>
</dbReference>
<feature type="domain" description="AMP-dependent synthetase/ligase" evidence="5">
    <location>
        <begin position="15"/>
        <end position="416"/>
    </location>
</feature>
<keyword evidence="2" id="KW-0067">ATP-binding</keyword>